<evidence type="ECO:0000256" key="3">
    <source>
        <dbReference type="ARBA" id="ARBA00023172"/>
    </source>
</evidence>
<dbReference type="PROSITE" id="PS51737">
    <property type="entry name" value="RECOMBINASE_DNA_BIND"/>
    <property type="match status" value="1"/>
</dbReference>
<dbReference type="Pfam" id="PF07508">
    <property type="entry name" value="Recombinase"/>
    <property type="match status" value="1"/>
</dbReference>
<dbReference type="EMBL" id="JAATTO010000058">
    <property type="protein sequence ID" value="MBC9982927.1"/>
    <property type="molecule type" value="Genomic_DNA"/>
</dbReference>
<organism evidence="6 7">
    <name type="scientific">Bradyrhizobium campsiandrae</name>
    <dbReference type="NCBI Taxonomy" id="1729892"/>
    <lineage>
        <taxon>Bacteria</taxon>
        <taxon>Pseudomonadati</taxon>
        <taxon>Pseudomonadota</taxon>
        <taxon>Alphaproteobacteria</taxon>
        <taxon>Hyphomicrobiales</taxon>
        <taxon>Nitrobacteraceae</taxon>
        <taxon>Bradyrhizobium</taxon>
    </lineage>
</organism>
<proteinExistence type="predicted"/>
<dbReference type="Pfam" id="PF13408">
    <property type="entry name" value="Zn_ribbon_recom"/>
    <property type="match status" value="1"/>
</dbReference>
<keyword evidence="3" id="KW-0233">DNA recombination</keyword>
<dbReference type="Gene3D" id="3.40.50.1390">
    <property type="entry name" value="Resolvase, N-terminal catalytic domain"/>
    <property type="match status" value="1"/>
</dbReference>
<dbReference type="SMART" id="SM00857">
    <property type="entry name" value="Resolvase"/>
    <property type="match status" value="1"/>
</dbReference>
<evidence type="ECO:0000256" key="1">
    <source>
        <dbReference type="ARBA" id="ARBA00022908"/>
    </source>
</evidence>
<evidence type="ECO:0000256" key="4">
    <source>
        <dbReference type="PROSITE-ProRule" id="PRU10137"/>
    </source>
</evidence>
<dbReference type="InterPro" id="IPR050639">
    <property type="entry name" value="SSR_resolvase"/>
</dbReference>
<evidence type="ECO:0000256" key="2">
    <source>
        <dbReference type="ARBA" id="ARBA00023125"/>
    </source>
</evidence>
<feature type="domain" description="Recombinase" evidence="5">
    <location>
        <begin position="167"/>
        <end position="297"/>
    </location>
</feature>
<evidence type="ECO:0000259" key="5">
    <source>
        <dbReference type="PROSITE" id="PS51737"/>
    </source>
</evidence>
<evidence type="ECO:0000313" key="6">
    <source>
        <dbReference type="EMBL" id="MBC9982927.1"/>
    </source>
</evidence>
<dbReference type="InterPro" id="IPR025827">
    <property type="entry name" value="Zn_ribbon_recom_dom"/>
</dbReference>
<dbReference type="Pfam" id="PF00239">
    <property type="entry name" value="Resolvase"/>
    <property type="match status" value="1"/>
</dbReference>
<dbReference type="InterPro" id="IPR006118">
    <property type="entry name" value="Recombinase_CS"/>
</dbReference>
<name>A0ABR7UGC2_9BRAD</name>
<feature type="active site" description="O-(5'-phospho-DNA)-serine intermediate" evidence="4">
    <location>
        <position position="19"/>
    </location>
</feature>
<evidence type="ECO:0000313" key="7">
    <source>
        <dbReference type="Proteomes" id="UP000639516"/>
    </source>
</evidence>
<dbReference type="PANTHER" id="PTHR30461">
    <property type="entry name" value="DNA-INVERTASE FROM LAMBDOID PROPHAGE"/>
    <property type="match status" value="1"/>
</dbReference>
<dbReference type="InterPro" id="IPR038109">
    <property type="entry name" value="DNA_bind_recomb_sf"/>
</dbReference>
<dbReference type="InterPro" id="IPR006119">
    <property type="entry name" value="Resolv_N"/>
</dbReference>
<dbReference type="PROSITE" id="PS00397">
    <property type="entry name" value="RECOMBINASES_1"/>
    <property type="match status" value="1"/>
</dbReference>
<dbReference type="InterPro" id="IPR011109">
    <property type="entry name" value="DNA_bind_recombinase_dom"/>
</dbReference>
<comment type="caution">
    <text evidence="6">The sequence shown here is derived from an EMBL/GenBank/DDBJ whole genome shotgun (WGS) entry which is preliminary data.</text>
</comment>
<dbReference type="CDD" id="cd00338">
    <property type="entry name" value="Ser_Recombinase"/>
    <property type="match status" value="1"/>
</dbReference>
<gene>
    <name evidence="6" type="ORF">HA482_32465</name>
</gene>
<dbReference type="RefSeq" id="WP_188106282.1">
    <property type="nucleotide sequence ID" value="NZ_JAANIH010000056.1"/>
</dbReference>
<sequence length="544" mass="60976">MASQDNPRAERAIGYARVSTRRQAAHTTSLSEQSEKIQTFCETRNRELVEIFVDKGLSGRTDQRAKFKEMIAFACDPKNCIREVIVYNFSRYFRNARMYLHYKDMLKAAGVKLLSATQEIPDGAAGELLETILAAFDGHASEVNAEVVRDVMLANAEEGYFNGSSPPYGHKTEVVAVLRKKEKKKLVKDDDEAAIVCLIFKLALGRQEGLPPMGIKAIATYLNNNGYRRRGKLFYTASIEHILKSESCIGVHYFNRVDSRTRKPRPQSEWVKYEIPAIIDIDTFIATQHALKSRRPSETPARITNGPTLLAGIAVCENCGGGMQLRTGKSGQYRYLTCANQANKGKIACKGQSIRMDKADELVLDAVSEKVLEPNRLSSLVAQMAAKAAGKGNQIATEIAHHRKSLEDATKRLARIYSAIEDGFADHNDPLMRERVDALRLQRIEHETAIAQLGRRKSINPVVLDAAKLGQFSDKIKSRLQSADPAFRRQWLRLFVAEVCIGPDQIRITGPNDAICDLIERHDKMGSMVPNFDREWRTRHDSNV</sequence>
<reference evidence="6 7" key="1">
    <citation type="journal article" date="2020" name="Arch. Microbiol.">
        <title>Bradyrhizobium campsiandrae sp. nov., a nitrogen-fixing bacterial strain isolated from a native leguminous tree from the Amazon adapted to flooded conditions.</title>
        <authorList>
            <person name="Cabral Michel D."/>
            <person name="Martins da Costa E."/>
            <person name="Azarias Guimaraes A."/>
            <person name="Soares de Carvalho T."/>
            <person name="Santos de Castro Caputo P."/>
            <person name="Willems A."/>
            <person name="de Souza Moreira F.M."/>
        </authorList>
    </citation>
    <scope>NUCLEOTIDE SEQUENCE [LARGE SCALE GENOMIC DNA]</scope>
    <source>
        <strain evidence="7">INPA 384B</strain>
    </source>
</reference>
<keyword evidence="7" id="KW-1185">Reference proteome</keyword>
<keyword evidence="1" id="KW-0229">DNA integration</keyword>
<keyword evidence="2" id="KW-0238">DNA-binding</keyword>
<dbReference type="Gene3D" id="3.90.1750.20">
    <property type="entry name" value="Putative Large Serine Recombinase, Chain B, Domain 2"/>
    <property type="match status" value="1"/>
</dbReference>
<dbReference type="InterPro" id="IPR036162">
    <property type="entry name" value="Resolvase-like_N_sf"/>
</dbReference>
<protein>
    <submittedName>
        <fullName evidence="6">Recombinase family protein</fullName>
    </submittedName>
</protein>
<accession>A0ABR7UGC2</accession>
<dbReference type="PANTHER" id="PTHR30461:SF23">
    <property type="entry name" value="DNA RECOMBINASE-RELATED"/>
    <property type="match status" value="1"/>
</dbReference>
<dbReference type="SUPFAM" id="SSF53041">
    <property type="entry name" value="Resolvase-like"/>
    <property type="match status" value="1"/>
</dbReference>
<dbReference type="Proteomes" id="UP000639516">
    <property type="component" value="Unassembled WGS sequence"/>
</dbReference>